<dbReference type="PANTHER" id="PTHR10827">
    <property type="entry name" value="RETICULOCALBIN"/>
    <property type="match status" value="1"/>
</dbReference>
<dbReference type="SUPFAM" id="SSF47473">
    <property type="entry name" value="EF-hand"/>
    <property type="match status" value="1"/>
</dbReference>
<dbReference type="OrthoDB" id="5470953at2"/>
<feature type="compositionally biased region" description="Polar residues" evidence="3">
    <location>
        <begin position="25"/>
        <end position="37"/>
    </location>
</feature>
<dbReference type="STRING" id="472175.EL18_00789"/>
<feature type="compositionally biased region" description="Basic and acidic residues" evidence="3">
    <location>
        <begin position="163"/>
        <end position="191"/>
    </location>
</feature>
<feature type="domain" description="EF-hand" evidence="5">
    <location>
        <begin position="121"/>
        <end position="156"/>
    </location>
</feature>
<comment type="caution">
    <text evidence="6">The sequence shown here is derived from an EMBL/GenBank/DDBJ whole genome shotgun (WGS) entry which is preliminary data.</text>
</comment>
<dbReference type="Proteomes" id="UP000053675">
    <property type="component" value="Unassembled WGS sequence"/>
</dbReference>
<evidence type="ECO:0000256" key="3">
    <source>
        <dbReference type="SAM" id="MobiDB-lite"/>
    </source>
</evidence>
<keyword evidence="2" id="KW-0677">Repeat</keyword>
<dbReference type="PATRIC" id="fig|472175.3.peg.802"/>
<dbReference type="Pfam" id="PF13202">
    <property type="entry name" value="EF-hand_5"/>
    <property type="match status" value="3"/>
</dbReference>
<dbReference type="GO" id="GO:0005509">
    <property type="term" value="F:calcium ion binding"/>
    <property type="evidence" value="ECO:0007669"/>
    <property type="project" value="InterPro"/>
</dbReference>
<evidence type="ECO:0000256" key="1">
    <source>
        <dbReference type="ARBA" id="ARBA00022723"/>
    </source>
</evidence>
<sequence length="200" mass="22095">MFRKIILSALALSLLAGTAAVHAQDNSPATPEASSSREAGATPRQGRMLQRLDTNNDGQVSAEEFAARHTGRLSEVDANGDGELSKEELADHLMRRAFERRAERLAKRLDINGDDTVTLEEIEGHQAKRFALADRNDDGVLDQDELRKFAGERGMHKGKRHGGHMEHGEKGGREGMRHHMRKVHDGQDRKPVTPRAAPAE</sequence>
<feature type="domain" description="EF-hand" evidence="5">
    <location>
        <begin position="75"/>
        <end position="99"/>
    </location>
</feature>
<protein>
    <submittedName>
        <fullName evidence="6">Acid-shock protein</fullName>
    </submittedName>
</protein>
<evidence type="ECO:0000313" key="7">
    <source>
        <dbReference type="Proteomes" id="UP000053675"/>
    </source>
</evidence>
<dbReference type="InterPro" id="IPR002048">
    <property type="entry name" value="EF_hand_dom"/>
</dbReference>
<dbReference type="eggNOG" id="COG5126">
    <property type="taxonomic scope" value="Bacteria"/>
</dbReference>
<dbReference type="AlphaFoldDB" id="A0A084U9Y4"/>
<dbReference type="PROSITE" id="PS50222">
    <property type="entry name" value="EF_HAND_2"/>
    <property type="match status" value="2"/>
</dbReference>
<dbReference type="InterPro" id="IPR011992">
    <property type="entry name" value="EF-hand-dom_pair"/>
</dbReference>
<name>A0A084U9Y4_9HYPH</name>
<evidence type="ECO:0000256" key="2">
    <source>
        <dbReference type="ARBA" id="ARBA00022737"/>
    </source>
</evidence>
<feature type="signal peptide" evidence="4">
    <location>
        <begin position="1"/>
        <end position="23"/>
    </location>
</feature>
<feature type="region of interest" description="Disordered" evidence="3">
    <location>
        <begin position="151"/>
        <end position="200"/>
    </location>
</feature>
<evidence type="ECO:0000259" key="5">
    <source>
        <dbReference type="PROSITE" id="PS50222"/>
    </source>
</evidence>
<evidence type="ECO:0000313" key="6">
    <source>
        <dbReference type="EMBL" id="KFB09770.1"/>
    </source>
</evidence>
<feature type="chain" id="PRO_5001783005" evidence="4">
    <location>
        <begin position="24"/>
        <end position="200"/>
    </location>
</feature>
<keyword evidence="7" id="KW-1185">Reference proteome</keyword>
<dbReference type="PROSITE" id="PS00018">
    <property type="entry name" value="EF_HAND_1"/>
    <property type="match status" value="2"/>
</dbReference>
<accession>A0A084U9Y4</accession>
<dbReference type="PANTHER" id="PTHR10827:SF98">
    <property type="entry name" value="45 KDA CALCIUM-BINDING PROTEIN"/>
    <property type="match status" value="1"/>
</dbReference>
<organism evidence="6 7">
    <name type="scientific">Nitratireductor basaltis</name>
    <dbReference type="NCBI Taxonomy" id="472175"/>
    <lineage>
        <taxon>Bacteria</taxon>
        <taxon>Pseudomonadati</taxon>
        <taxon>Pseudomonadota</taxon>
        <taxon>Alphaproteobacteria</taxon>
        <taxon>Hyphomicrobiales</taxon>
        <taxon>Phyllobacteriaceae</taxon>
        <taxon>Nitratireductor</taxon>
    </lineage>
</organism>
<proteinExistence type="predicted"/>
<dbReference type="EMBL" id="JMQM01000001">
    <property type="protein sequence ID" value="KFB09770.1"/>
    <property type="molecule type" value="Genomic_DNA"/>
</dbReference>
<reference evidence="6 7" key="1">
    <citation type="submission" date="2014-05" db="EMBL/GenBank/DDBJ databases">
        <title>Draft Genome Sequence of Nitratireductor basaltis Strain UMTGB225, A Marine Bacterium Isolated from Green Barrel Tunicate.</title>
        <authorList>
            <person name="Gan H.Y."/>
        </authorList>
    </citation>
    <scope>NUCLEOTIDE SEQUENCE [LARGE SCALE GENOMIC DNA]</scope>
    <source>
        <strain evidence="6 7">UMTGB225</strain>
    </source>
</reference>
<dbReference type="Gene3D" id="1.10.238.10">
    <property type="entry name" value="EF-hand"/>
    <property type="match status" value="2"/>
</dbReference>
<evidence type="ECO:0000256" key="4">
    <source>
        <dbReference type="SAM" id="SignalP"/>
    </source>
</evidence>
<dbReference type="InterPro" id="IPR018247">
    <property type="entry name" value="EF_Hand_1_Ca_BS"/>
</dbReference>
<dbReference type="RefSeq" id="WP_161781968.1">
    <property type="nucleotide sequence ID" value="NZ_JMQM01000001.1"/>
</dbReference>
<feature type="region of interest" description="Disordered" evidence="3">
    <location>
        <begin position="25"/>
        <end position="61"/>
    </location>
</feature>
<gene>
    <name evidence="6" type="ORF">EL18_00789</name>
</gene>
<keyword evidence="4" id="KW-0732">Signal</keyword>
<keyword evidence="1" id="KW-0479">Metal-binding</keyword>